<reference evidence="1" key="1">
    <citation type="journal article" date="2014" name="Front. Microbiol.">
        <title>High frequency of phylogenetically diverse reductive dehalogenase-homologous genes in deep subseafloor sedimentary metagenomes.</title>
        <authorList>
            <person name="Kawai M."/>
            <person name="Futagami T."/>
            <person name="Toyoda A."/>
            <person name="Takaki Y."/>
            <person name="Nishi S."/>
            <person name="Hori S."/>
            <person name="Arai W."/>
            <person name="Tsubouchi T."/>
            <person name="Morono Y."/>
            <person name="Uchiyama I."/>
            <person name="Ito T."/>
            <person name="Fujiyama A."/>
            <person name="Inagaki F."/>
            <person name="Takami H."/>
        </authorList>
    </citation>
    <scope>NUCLEOTIDE SEQUENCE</scope>
    <source>
        <strain evidence="1">Expedition CK06-06</strain>
    </source>
</reference>
<dbReference type="EMBL" id="BART01041399">
    <property type="protein sequence ID" value="GAH25550.1"/>
    <property type="molecule type" value="Genomic_DNA"/>
</dbReference>
<dbReference type="AlphaFoldDB" id="X1EZ13"/>
<accession>X1EZ13</accession>
<sequence length="58" mass="6339">NPGEISNLDLTSLIDTLFNVTWADFYASANCSIIIRLIHGIQTYGYCSPFTSAIVKIG</sequence>
<name>X1EZ13_9ZZZZ</name>
<comment type="caution">
    <text evidence="1">The sequence shown here is derived from an EMBL/GenBank/DDBJ whole genome shotgun (WGS) entry which is preliminary data.</text>
</comment>
<gene>
    <name evidence="1" type="ORF">S01H4_66651</name>
</gene>
<proteinExistence type="predicted"/>
<evidence type="ECO:0000313" key="1">
    <source>
        <dbReference type="EMBL" id="GAH25550.1"/>
    </source>
</evidence>
<protein>
    <submittedName>
        <fullName evidence="1">Uncharacterized protein</fullName>
    </submittedName>
</protein>
<feature type="non-terminal residue" evidence="1">
    <location>
        <position position="1"/>
    </location>
</feature>
<organism evidence="1">
    <name type="scientific">marine sediment metagenome</name>
    <dbReference type="NCBI Taxonomy" id="412755"/>
    <lineage>
        <taxon>unclassified sequences</taxon>
        <taxon>metagenomes</taxon>
        <taxon>ecological metagenomes</taxon>
    </lineage>
</organism>